<dbReference type="SUPFAM" id="SSF53850">
    <property type="entry name" value="Periplasmic binding protein-like II"/>
    <property type="match status" value="1"/>
</dbReference>
<dbReference type="Pfam" id="PF00496">
    <property type="entry name" value="SBP_bac_5"/>
    <property type="match status" value="1"/>
</dbReference>
<dbReference type="Proteomes" id="UP001158045">
    <property type="component" value="Unassembled WGS sequence"/>
</dbReference>
<evidence type="ECO:0000313" key="6">
    <source>
        <dbReference type="Proteomes" id="UP001158045"/>
    </source>
</evidence>
<name>A0ABT6NER3_9FIRM</name>
<dbReference type="RefSeq" id="WP_281094799.1">
    <property type="nucleotide sequence ID" value="NZ_JARYZI010000008.1"/>
</dbReference>
<dbReference type="EMBL" id="JARYZI010000008">
    <property type="protein sequence ID" value="MDH8678906.1"/>
    <property type="molecule type" value="Genomic_DNA"/>
</dbReference>
<dbReference type="Gene3D" id="3.10.105.10">
    <property type="entry name" value="Dipeptide-binding Protein, Domain 3"/>
    <property type="match status" value="1"/>
</dbReference>
<dbReference type="Gene3D" id="3.90.76.10">
    <property type="entry name" value="Dipeptide-binding Protein, Domain 1"/>
    <property type="match status" value="1"/>
</dbReference>
<evidence type="ECO:0000256" key="3">
    <source>
        <dbReference type="ARBA" id="ARBA00022729"/>
    </source>
</evidence>
<evidence type="ECO:0000256" key="2">
    <source>
        <dbReference type="ARBA" id="ARBA00022448"/>
    </source>
</evidence>
<evidence type="ECO:0000256" key="1">
    <source>
        <dbReference type="ARBA" id="ARBA00005695"/>
    </source>
</evidence>
<sequence length="551" mass="62804">MNFRRFVKIIVPMMIIVILSTSCEIQNDSEKTTKPTKLDPVEQELIANPALSRSGALVVAAPDIDSTFNPLFASKDVEDWISDLVFDGLFVFSGNDSLQGVLAKSYVVAEDGIKYTVDLKEGITFQSGSLVKSEDVLFTYGILLDPLYDGKYASVKTHLVSVDKIGEHQIEFTFNSNSRDNLSSFVVPILSKDYYDFIELEDFKKNYKAPMGTGPFSFNDYSLGESIVLVKNTNYLADNAKISGIVIKKYNEADAFKAFGEGKIDIFEISPSKFKVEDVKQLSFGNVMTQGTNITTFIGLDLTNQILNEVKVRQALLYGLDREAFIQSEWAGYSDAVNFIATDNAEYNINTQPLDQYVYNLEKANELLDSSGWKDKDDDGFREKNGERMKLEYTVFPEADWSYNLGQFAKLQWRKLGIEVTLIYLDYNTMIDKMSGEEKSSMWNLAWEITSNQNPEMLFSSNIEKGIYNFGAFEDQTSNEMFDELHEVNSRFERETILKQWHMIQNEMLPVLPIARLKSIWAYNSRVKNLKIDAFASWTQQIENLEIEVLQ</sequence>
<dbReference type="PANTHER" id="PTHR30290:SF9">
    <property type="entry name" value="OLIGOPEPTIDE-BINDING PROTEIN APPA"/>
    <property type="match status" value="1"/>
</dbReference>
<dbReference type="InterPro" id="IPR030678">
    <property type="entry name" value="Peptide/Ni-bd"/>
</dbReference>
<feature type="domain" description="Solute-binding protein family 5" evidence="4">
    <location>
        <begin position="98"/>
        <end position="460"/>
    </location>
</feature>
<keyword evidence="6" id="KW-1185">Reference proteome</keyword>
<dbReference type="Gene3D" id="3.40.190.10">
    <property type="entry name" value="Periplasmic binding protein-like II"/>
    <property type="match status" value="1"/>
</dbReference>
<protein>
    <submittedName>
        <fullName evidence="5">ABC transporter substrate-binding protein</fullName>
    </submittedName>
</protein>
<reference evidence="5 6" key="1">
    <citation type="submission" date="2023-04" db="EMBL/GenBank/DDBJ databases">
        <title>Fusibacter bizertensis strain WBS, isolated from littoral bottom sediments of the Arctic seas - biochemical and genomic analysis.</title>
        <authorList>
            <person name="Brioukhanov A.L."/>
        </authorList>
    </citation>
    <scope>NUCLEOTIDE SEQUENCE [LARGE SCALE GENOMIC DNA]</scope>
    <source>
        <strain evidence="5 6">WBS</strain>
    </source>
</reference>
<dbReference type="InterPro" id="IPR000914">
    <property type="entry name" value="SBP_5_dom"/>
</dbReference>
<comment type="caution">
    <text evidence="5">The sequence shown here is derived from an EMBL/GenBank/DDBJ whole genome shotgun (WGS) entry which is preliminary data.</text>
</comment>
<dbReference type="InterPro" id="IPR039424">
    <property type="entry name" value="SBP_5"/>
</dbReference>
<dbReference type="CDD" id="cd00995">
    <property type="entry name" value="PBP2_NikA_DppA_OppA_like"/>
    <property type="match status" value="1"/>
</dbReference>
<accession>A0ABT6NER3</accession>
<evidence type="ECO:0000313" key="5">
    <source>
        <dbReference type="EMBL" id="MDH8678906.1"/>
    </source>
</evidence>
<organism evidence="5 6">
    <name type="scientific">Fusibacter bizertensis</name>
    <dbReference type="NCBI Taxonomy" id="1488331"/>
    <lineage>
        <taxon>Bacteria</taxon>
        <taxon>Bacillati</taxon>
        <taxon>Bacillota</taxon>
        <taxon>Clostridia</taxon>
        <taxon>Eubacteriales</taxon>
        <taxon>Eubacteriales Family XII. Incertae Sedis</taxon>
        <taxon>Fusibacter</taxon>
    </lineage>
</organism>
<dbReference type="PIRSF" id="PIRSF002741">
    <property type="entry name" value="MppA"/>
    <property type="match status" value="1"/>
</dbReference>
<comment type="similarity">
    <text evidence="1">Belongs to the bacterial solute-binding protein 5 family.</text>
</comment>
<keyword evidence="3" id="KW-0732">Signal</keyword>
<evidence type="ECO:0000259" key="4">
    <source>
        <dbReference type="Pfam" id="PF00496"/>
    </source>
</evidence>
<keyword evidence="2" id="KW-0813">Transport</keyword>
<dbReference type="PANTHER" id="PTHR30290">
    <property type="entry name" value="PERIPLASMIC BINDING COMPONENT OF ABC TRANSPORTER"/>
    <property type="match status" value="1"/>
</dbReference>
<proteinExistence type="inferred from homology"/>
<dbReference type="PROSITE" id="PS51257">
    <property type="entry name" value="PROKAR_LIPOPROTEIN"/>
    <property type="match status" value="1"/>
</dbReference>
<gene>
    <name evidence="5" type="ORF">QE109_12140</name>
</gene>